<dbReference type="PROSITE" id="PS00107">
    <property type="entry name" value="PROTEIN_KINASE_ATP"/>
    <property type="match status" value="1"/>
</dbReference>
<name>A0A3Q4G9Q2_NEOBR</name>
<proteinExistence type="predicted"/>
<accession>A0A3Q4G9Q2</accession>
<evidence type="ECO:0000313" key="3">
    <source>
        <dbReference type="Ensembl" id="ENSNBRP00000005630.1"/>
    </source>
</evidence>
<keyword evidence="4" id="KW-1185">Reference proteome</keyword>
<evidence type="ECO:0000256" key="2">
    <source>
        <dbReference type="SAM" id="MobiDB-lite"/>
    </source>
</evidence>
<dbReference type="Ensembl" id="ENSNBRT00000005799.1">
    <property type="protein sequence ID" value="ENSNBRP00000005630.1"/>
    <property type="gene ID" value="ENSNBRG00000004449.1"/>
</dbReference>
<feature type="region of interest" description="Disordered" evidence="2">
    <location>
        <begin position="55"/>
        <end position="77"/>
    </location>
</feature>
<dbReference type="Bgee" id="ENSNBRG00000004449">
    <property type="expression patterns" value="Expressed in testis and 1 other cell type or tissue"/>
</dbReference>
<reference evidence="3" key="2">
    <citation type="submission" date="2025-09" db="UniProtKB">
        <authorList>
            <consortium name="Ensembl"/>
        </authorList>
    </citation>
    <scope>IDENTIFICATION</scope>
</reference>
<organism evidence="3 4">
    <name type="scientific">Neolamprologus brichardi</name>
    <name type="common">Fairy cichlid</name>
    <name type="synonym">Lamprologus brichardi</name>
    <dbReference type="NCBI Taxonomy" id="32507"/>
    <lineage>
        <taxon>Eukaryota</taxon>
        <taxon>Metazoa</taxon>
        <taxon>Chordata</taxon>
        <taxon>Craniata</taxon>
        <taxon>Vertebrata</taxon>
        <taxon>Euteleostomi</taxon>
        <taxon>Actinopterygii</taxon>
        <taxon>Neopterygii</taxon>
        <taxon>Teleostei</taxon>
        <taxon>Neoteleostei</taxon>
        <taxon>Acanthomorphata</taxon>
        <taxon>Ovalentaria</taxon>
        <taxon>Cichlomorphae</taxon>
        <taxon>Cichliformes</taxon>
        <taxon>Cichlidae</taxon>
        <taxon>African cichlids</taxon>
        <taxon>Pseudocrenilabrinae</taxon>
        <taxon>Lamprologini</taxon>
        <taxon>Neolamprologus</taxon>
    </lineage>
</organism>
<keyword evidence="1" id="KW-0067">ATP-binding</keyword>
<dbReference type="SUPFAM" id="SSF56112">
    <property type="entry name" value="Protein kinase-like (PK-like)"/>
    <property type="match status" value="1"/>
</dbReference>
<reference evidence="3" key="1">
    <citation type="submission" date="2025-08" db="UniProtKB">
        <authorList>
            <consortium name="Ensembl"/>
        </authorList>
    </citation>
    <scope>IDENTIFICATION</scope>
</reference>
<evidence type="ECO:0000313" key="4">
    <source>
        <dbReference type="Proteomes" id="UP000261580"/>
    </source>
</evidence>
<sequence length="77" mass="9075">HKLDPKTQQNRSLEHHYEVEGFLGEGRFGIVTKCRNTKTNKVVAIKVNKRNHKILQKRQKHKEGLEKGINSRYHCKN</sequence>
<dbReference type="Proteomes" id="UP000261580">
    <property type="component" value="Unassembled WGS sequence"/>
</dbReference>
<dbReference type="InterPro" id="IPR011009">
    <property type="entry name" value="Kinase-like_dom_sf"/>
</dbReference>
<keyword evidence="1" id="KW-0547">Nucleotide-binding</keyword>
<dbReference type="Gene3D" id="3.30.200.20">
    <property type="entry name" value="Phosphorylase Kinase, domain 1"/>
    <property type="match status" value="1"/>
</dbReference>
<evidence type="ECO:0000256" key="1">
    <source>
        <dbReference type="PROSITE-ProRule" id="PRU10141"/>
    </source>
</evidence>
<dbReference type="InterPro" id="IPR017441">
    <property type="entry name" value="Protein_kinase_ATP_BS"/>
</dbReference>
<protein>
    <recommendedName>
        <fullName evidence="5">Protein kinase domain-containing protein</fullName>
    </recommendedName>
</protein>
<dbReference type="AlphaFoldDB" id="A0A3Q4G9Q2"/>
<dbReference type="GeneTree" id="ENSGT00940000176916"/>
<evidence type="ECO:0008006" key="5">
    <source>
        <dbReference type="Google" id="ProtNLM"/>
    </source>
</evidence>
<feature type="binding site" evidence="1">
    <location>
        <position position="46"/>
    </location>
    <ligand>
        <name>ATP</name>
        <dbReference type="ChEBI" id="CHEBI:30616"/>
    </ligand>
</feature>
<dbReference type="GO" id="GO:0005524">
    <property type="term" value="F:ATP binding"/>
    <property type="evidence" value="ECO:0007669"/>
    <property type="project" value="UniProtKB-UniRule"/>
</dbReference>